<dbReference type="EMBL" id="BGZK01000195">
    <property type="protein sequence ID" value="GBP27574.1"/>
    <property type="molecule type" value="Genomic_DNA"/>
</dbReference>
<dbReference type="OrthoDB" id="10262769at2759"/>
<protein>
    <submittedName>
        <fullName evidence="1">Uncharacterized protein</fullName>
    </submittedName>
</protein>
<keyword evidence="2" id="KW-1185">Reference proteome</keyword>
<reference evidence="1 2" key="1">
    <citation type="journal article" date="2019" name="Commun. Biol.">
        <title>The bagworm genome reveals a unique fibroin gene that provides high tensile strength.</title>
        <authorList>
            <person name="Kono N."/>
            <person name="Nakamura H."/>
            <person name="Ohtoshi R."/>
            <person name="Tomita M."/>
            <person name="Numata K."/>
            <person name="Arakawa K."/>
        </authorList>
    </citation>
    <scope>NUCLEOTIDE SEQUENCE [LARGE SCALE GENOMIC DNA]</scope>
</reference>
<dbReference type="STRING" id="151549.A0A4C1UP09"/>
<dbReference type="Proteomes" id="UP000299102">
    <property type="component" value="Unassembled WGS sequence"/>
</dbReference>
<name>A0A4C1UP09_EUMVA</name>
<organism evidence="1 2">
    <name type="scientific">Eumeta variegata</name>
    <name type="common">Bagworm moth</name>
    <name type="synonym">Eumeta japonica</name>
    <dbReference type="NCBI Taxonomy" id="151549"/>
    <lineage>
        <taxon>Eukaryota</taxon>
        <taxon>Metazoa</taxon>
        <taxon>Ecdysozoa</taxon>
        <taxon>Arthropoda</taxon>
        <taxon>Hexapoda</taxon>
        <taxon>Insecta</taxon>
        <taxon>Pterygota</taxon>
        <taxon>Neoptera</taxon>
        <taxon>Endopterygota</taxon>
        <taxon>Lepidoptera</taxon>
        <taxon>Glossata</taxon>
        <taxon>Ditrysia</taxon>
        <taxon>Tineoidea</taxon>
        <taxon>Psychidae</taxon>
        <taxon>Oiketicinae</taxon>
        <taxon>Eumeta</taxon>
    </lineage>
</organism>
<evidence type="ECO:0000313" key="1">
    <source>
        <dbReference type="EMBL" id="GBP27574.1"/>
    </source>
</evidence>
<gene>
    <name evidence="1" type="ORF">EVAR_18769_1</name>
</gene>
<proteinExistence type="predicted"/>
<dbReference type="AlphaFoldDB" id="A0A4C1UP09"/>
<sequence length="247" mass="28729">MVKKARNNLETSCIHVIRDDGRLLNEQNNVKKRWKNYFESVVAYEHTVVDDNVTATEYMIDDGNKSEITMNEIMKEIKRLKDEKAAGYDRVSSEIQRGGEGIVASLLYRLFNKRWKSYRAPNNWSKAVIEPSIKGKPHGRERCGLKENVVTRVERGMLWWLGPLERMNESRLTKQIYRANVCDEKVGKGRPKSYADYIGGTLKKGQILSTRNRRACMKRLMDVSETREICEDRTIWKSIITFYPSGK</sequence>
<comment type="caution">
    <text evidence="1">The sequence shown here is derived from an EMBL/GenBank/DDBJ whole genome shotgun (WGS) entry which is preliminary data.</text>
</comment>
<evidence type="ECO:0000313" key="2">
    <source>
        <dbReference type="Proteomes" id="UP000299102"/>
    </source>
</evidence>
<accession>A0A4C1UP09</accession>